<keyword evidence="3" id="KW-0658">Purine biosynthesis</keyword>
<gene>
    <name evidence="6" type="ORF">STAS_28579</name>
</gene>
<comment type="pathway">
    <text evidence="1">Purine metabolism; IMP biosynthesis via de novo pathway; 5-amino-1-(5-phospho-D-ribosyl)imidazole-4-carboxamide from 5-amino-1-(5-phospho-D-ribosyl)imidazole-4-carboxylate: step 2/2.</text>
</comment>
<evidence type="ECO:0000259" key="4">
    <source>
        <dbReference type="Pfam" id="PF00206"/>
    </source>
</evidence>
<dbReference type="PANTHER" id="PTHR43411:SF1">
    <property type="entry name" value="ADENYLOSUCCINATE LYASE"/>
    <property type="match status" value="1"/>
</dbReference>
<keyword evidence="7" id="KW-1185">Reference proteome</keyword>
<dbReference type="Gene3D" id="1.10.275.10">
    <property type="entry name" value="Fumarase/aspartase (N-terminal domain)"/>
    <property type="match status" value="1"/>
</dbReference>
<dbReference type="SUPFAM" id="SSF48557">
    <property type="entry name" value="L-aspartase-like"/>
    <property type="match status" value="2"/>
</dbReference>
<dbReference type="NCBIfam" id="NF006764">
    <property type="entry name" value="PRK09285.1"/>
    <property type="match status" value="1"/>
</dbReference>
<protein>
    <submittedName>
        <fullName evidence="6">Adenylosuccinate lyase</fullName>
    </submittedName>
</protein>
<dbReference type="Gene3D" id="1.20.200.10">
    <property type="entry name" value="Fumarase/aspartase (Central domain)"/>
    <property type="match status" value="2"/>
</dbReference>
<evidence type="ECO:0000313" key="7">
    <source>
        <dbReference type="Proteomes" id="UP000325081"/>
    </source>
</evidence>
<feature type="domain" description="Adenylosuccinate lyase PurB C-terminal" evidence="5">
    <location>
        <begin position="443"/>
        <end position="557"/>
    </location>
</feature>
<comment type="caution">
    <text evidence="6">The sequence shown here is derived from an EMBL/GenBank/DDBJ whole genome shotgun (WGS) entry which is preliminary data.</text>
</comment>
<dbReference type="GO" id="GO:0006188">
    <property type="term" value="P:IMP biosynthetic process"/>
    <property type="evidence" value="ECO:0007669"/>
    <property type="project" value="InterPro"/>
</dbReference>
<dbReference type="InterPro" id="IPR020557">
    <property type="entry name" value="Fumarate_lyase_CS"/>
</dbReference>
<evidence type="ECO:0000259" key="5">
    <source>
        <dbReference type="Pfam" id="PF08328"/>
    </source>
</evidence>
<dbReference type="AlphaFoldDB" id="A0A5A7R1F7"/>
<keyword evidence="6" id="KW-0456">Lyase</keyword>
<dbReference type="InterPro" id="IPR013539">
    <property type="entry name" value="PurB_C"/>
</dbReference>
<dbReference type="InterPro" id="IPR022761">
    <property type="entry name" value="Fumarate_lyase_N"/>
</dbReference>
<dbReference type="GO" id="GO:0004018">
    <property type="term" value="F:N6-(1,2-dicarboxyethyl)AMP AMP-lyase (fumarate-forming) activity"/>
    <property type="evidence" value="ECO:0007669"/>
    <property type="project" value="InterPro"/>
</dbReference>
<name>A0A5A7R1F7_STRAF</name>
<organism evidence="6 7">
    <name type="scientific">Striga asiatica</name>
    <name type="common">Asiatic witchweed</name>
    <name type="synonym">Buchnera asiatica</name>
    <dbReference type="NCBI Taxonomy" id="4170"/>
    <lineage>
        <taxon>Eukaryota</taxon>
        <taxon>Viridiplantae</taxon>
        <taxon>Streptophyta</taxon>
        <taxon>Embryophyta</taxon>
        <taxon>Tracheophyta</taxon>
        <taxon>Spermatophyta</taxon>
        <taxon>Magnoliopsida</taxon>
        <taxon>eudicotyledons</taxon>
        <taxon>Gunneridae</taxon>
        <taxon>Pentapetalae</taxon>
        <taxon>asterids</taxon>
        <taxon>lamiids</taxon>
        <taxon>Lamiales</taxon>
        <taxon>Orobanchaceae</taxon>
        <taxon>Buchnereae</taxon>
        <taxon>Striga</taxon>
    </lineage>
</organism>
<dbReference type="Pfam" id="PF00206">
    <property type="entry name" value="Lyase_1"/>
    <property type="match status" value="2"/>
</dbReference>
<evidence type="ECO:0000256" key="2">
    <source>
        <dbReference type="ARBA" id="ARBA00004734"/>
    </source>
</evidence>
<evidence type="ECO:0000256" key="1">
    <source>
        <dbReference type="ARBA" id="ARBA00004706"/>
    </source>
</evidence>
<dbReference type="PANTHER" id="PTHR43411">
    <property type="entry name" value="ADENYLOSUCCINATE LYASE"/>
    <property type="match status" value="1"/>
</dbReference>
<dbReference type="Proteomes" id="UP000325081">
    <property type="component" value="Unassembled WGS sequence"/>
</dbReference>
<dbReference type="CDD" id="cd01598">
    <property type="entry name" value="PurB"/>
    <property type="match status" value="1"/>
</dbReference>
<evidence type="ECO:0000256" key="3">
    <source>
        <dbReference type="ARBA" id="ARBA00022755"/>
    </source>
</evidence>
<dbReference type="InterPro" id="IPR008948">
    <property type="entry name" value="L-Aspartase-like"/>
</dbReference>
<comment type="pathway">
    <text evidence="2">Purine metabolism; AMP biosynthesis via de novo pathway; AMP from IMP: step 2/2.</text>
</comment>
<accession>A0A5A7R1F7</accession>
<proteinExistence type="predicted"/>
<dbReference type="EMBL" id="BKCP01009626">
    <property type="protein sequence ID" value="GER51219.1"/>
    <property type="molecule type" value="Genomic_DNA"/>
</dbReference>
<dbReference type="OrthoDB" id="406045at2759"/>
<dbReference type="PROSITE" id="PS00163">
    <property type="entry name" value="FUMARATE_LYASES"/>
    <property type="match status" value="1"/>
</dbReference>
<dbReference type="InterPro" id="IPR024083">
    <property type="entry name" value="Fumarase/histidase_N"/>
</dbReference>
<feature type="domain" description="Fumarate lyase N-terminal" evidence="4">
    <location>
        <begin position="129"/>
        <end position="245"/>
    </location>
</feature>
<feature type="domain" description="Fumarate lyase N-terminal" evidence="4">
    <location>
        <begin position="284"/>
        <end position="427"/>
    </location>
</feature>
<evidence type="ECO:0000313" key="6">
    <source>
        <dbReference type="EMBL" id="GER51219.1"/>
    </source>
</evidence>
<dbReference type="Gene3D" id="1.10.40.30">
    <property type="entry name" value="Fumarase/aspartase (C-terminal domain)"/>
    <property type="match status" value="1"/>
</dbReference>
<dbReference type="Pfam" id="PF08328">
    <property type="entry name" value="ASL_C"/>
    <property type="match status" value="1"/>
</dbReference>
<reference evidence="7" key="1">
    <citation type="journal article" date="2019" name="Curr. Biol.">
        <title>Genome Sequence of Striga asiatica Provides Insight into the Evolution of Plant Parasitism.</title>
        <authorList>
            <person name="Yoshida S."/>
            <person name="Kim S."/>
            <person name="Wafula E.K."/>
            <person name="Tanskanen J."/>
            <person name="Kim Y.M."/>
            <person name="Honaas L."/>
            <person name="Yang Z."/>
            <person name="Spallek T."/>
            <person name="Conn C.E."/>
            <person name="Ichihashi Y."/>
            <person name="Cheong K."/>
            <person name="Cui S."/>
            <person name="Der J.P."/>
            <person name="Gundlach H."/>
            <person name="Jiao Y."/>
            <person name="Hori C."/>
            <person name="Ishida J.K."/>
            <person name="Kasahara H."/>
            <person name="Kiba T."/>
            <person name="Kim M.S."/>
            <person name="Koo N."/>
            <person name="Laohavisit A."/>
            <person name="Lee Y.H."/>
            <person name="Lumba S."/>
            <person name="McCourt P."/>
            <person name="Mortimer J.C."/>
            <person name="Mutuku J.M."/>
            <person name="Nomura T."/>
            <person name="Sasaki-Sekimoto Y."/>
            <person name="Seto Y."/>
            <person name="Wang Y."/>
            <person name="Wakatake T."/>
            <person name="Sakakibara H."/>
            <person name="Demura T."/>
            <person name="Yamaguchi S."/>
            <person name="Yoneyama K."/>
            <person name="Manabe R.I."/>
            <person name="Nelson D.C."/>
            <person name="Schulman A.H."/>
            <person name="Timko M.P."/>
            <person name="dePamphilis C.W."/>
            <person name="Choi D."/>
            <person name="Shirasu K."/>
        </authorList>
    </citation>
    <scope>NUCLEOTIDE SEQUENCE [LARGE SCALE GENOMIC DNA]</scope>
    <source>
        <strain evidence="7">cv. UVA1</strain>
    </source>
</reference>
<sequence>MELRVGAYIKNSALCISPINHANSPGYCSSRASSCVSVRAPGSSFWRVSTKDINPKFAPKVKMMAAADSSLDIERLGVQLLCPLDGRYWDKVKDLSPFLSEFGLIKYRVLVEIRWLLKMSQMSEVPEVPSFSGDAKSYLQKIIDSFNLNDALEVKEIEKVTNHDVKAVEYFLKQRCQSHPELSKVLEFFHFACTSEDINNLAHALMLKEALNKVILPEMDKLISAICNLATVNASIPMLSRTHGQMKFHGNGINLVNVLSSHHAFNLKIVVKNTLFDSCFIVELSPASPTTLGKEMAIFVHRLSEERKELSRIAILGKFAGAVGNYNAHMVAYPDVSWPQVAEEFVTSLGISFNPFITQIESHDYMARIFNSISLFNNILINFDRDIWGYISLGHFKQITKAGEIGSSTMPHKVNPIDFENSEGNCGVANAALSHLSFKLPISRWQRDLTDSTVLRNMGVGLGHSLLAYKATIKGISKLQVNEVSLAEDLNKSWEVLAEPIQTVMRRYGVPEPYEKLKELTRGQEVTRESIREFIEGLDIPTHAKRRLLDLTPHSYIGAAAELAKSLESVSSVVNGASVL</sequence>
<dbReference type="InterPro" id="IPR047136">
    <property type="entry name" value="PurB_bact"/>
</dbReference>